<dbReference type="GO" id="GO:0004029">
    <property type="term" value="F:aldehyde dehydrogenase (NAD+) activity"/>
    <property type="evidence" value="ECO:0007669"/>
    <property type="project" value="TreeGrafter"/>
</dbReference>
<evidence type="ECO:0000313" key="2">
    <source>
        <dbReference type="EMBL" id="KAF7189850.1"/>
    </source>
</evidence>
<dbReference type="EMBL" id="JABCIY010000178">
    <property type="protein sequence ID" value="KAF7189850.1"/>
    <property type="molecule type" value="Genomic_DNA"/>
</dbReference>
<dbReference type="Proteomes" id="UP000660729">
    <property type="component" value="Unassembled WGS sequence"/>
</dbReference>
<dbReference type="OrthoDB" id="2130169at2759"/>
<protein>
    <recommendedName>
        <fullName evidence="1">NAD-dependent epimerase/dehydratase domain-containing protein</fullName>
    </recommendedName>
</protein>
<reference evidence="2" key="1">
    <citation type="submission" date="2020-04" db="EMBL/GenBank/DDBJ databases">
        <title>Draft genome resource of the tomato pathogen Pseudocercospora fuligena.</title>
        <authorList>
            <person name="Zaccaron A."/>
        </authorList>
    </citation>
    <scope>NUCLEOTIDE SEQUENCE</scope>
    <source>
        <strain evidence="2">PF001</strain>
    </source>
</reference>
<dbReference type="PANTHER" id="PTHR48079">
    <property type="entry name" value="PROTEIN YEEZ"/>
    <property type="match status" value="1"/>
</dbReference>
<evidence type="ECO:0000313" key="3">
    <source>
        <dbReference type="Proteomes" id="UP000660729"/>
    </source>
</evidence>
<keyword evidence="3" id="KW-1185">Reference proteome</keyword>
<sequence>MSPKPIFLLGGTGFVGNYVTELLYQKYPEHRLIALLRNVTPERTQELRSLHPDVEVLEGNLEDRGLISETAEKVDIVIHVAHSDHEPSVSAVLEGLIKRSAAKGGEPPIYLHMSGCGIIADNARGEHIPRESIKEWSDLDLSLYDCPSENTHLPTDKAIFEAGIREENPIRTIIVFPSLIYGSGKTRKRSGMWVPIFTEFARKAGHAGTWGPGEVTQYAIHVKDVASAVMMLLGAALEGKVKGGEDGLFFATTKEPNMTWKKINDVLGEILFKRGEVKEKRSRPFSSEITEPLGDYGWSLLGSNGFARPDKLTAMGWQPEWTKKVPLRDVLYEMIEDGVDSHRTH</sequence>
<dbReference type="SUPFAM" id="SSF51735">
    <property type="entry name" value="NAD(P)-binding Rossmann-fold domains"/>
    <property type="match status" value="1"/>
</dbReference>
<dbReference type="GO" id="GO:0005737">
    <property type="term" value="C:cytoplasm"/>
    <property type="evidence" value="ECO:0007669"/>
    <property type="project" value="TreeGrafter"/>
</dbReference>
<name>A0A8H6VFT6_9PEZI</name>
<dbReference type="Gene3D" id="3.40.50.720">
    <property type="entry name" value="NAD(P)-binding Rossmann-like Domain"/>
    <property type="match status" value="1"/>
</dbReference>
<organism evidence="2 3">
    <name type="scientific">Pseudocercospora fuligena</name>
    <dbReference type="NCBI Taxonomy" id="685502"/>
    <lineage>
        <taxon>Eukaryota</taxon>
        <taxon>Fungi</taxon>
        <taxon>Dikarya</taxon>
        <taxon>Ascomycota</taxon>
        <taxon>Pezizomycotina</taxon>
        <taxon>Dothideomycetes</taxon>
        <taxon>Dothideomycetidae</taxon>
        <taxon>Mycosphaerellales</taxon>
        <taxon>Mycosphaerellaceae</taxon>
        <taxon>Pseudocercospora</taxon>
    </lineage>
</organism>
<gene>
    <name evidence="2" type="ORF">HII31_08957</name>
</gene>
<proteinExistence type="predicted"/>
<comment type="caution">
    <text evidence="2">The sequence shown here is derived from an EMBL/GenBank/DDBJ whole genome shotgun (WGS) entry which is preliminary data.</text>
</comment>
<evidence type="ECO:0000259" key="1">
    <source>
        <dbReference type="Pfam" id="PF01370"/>
    </source>
</evidence>
<dbReference type="Pfam" id="PF01370">
    <property type="entry name" value="Epimerase"/>
    <property type="match status" value="1"/>
</dbReference>
<accession>A0A8H6VFT6</accession>
<dbReference type="InterPro" id="IPR001509">
    <property type="entry name" value="Epimerase_deHydtase"/>
</dbReference>
<dbReference type="InterPro" id="IPR036291">
    <property type="entry name" value="NAD(P)-bd_dom_sf"/>
</dbReference>
<dbReference type="InterPro" id="IPR051783">
    <property type="entry name" value="NAD(P)-dependent_oxidoreduct"/>
</dbReference>
<dbReference type="PANTHER" id="PTHR48079:SF6">
    <property type="entry name" value="NAD(P)-BINDING DOMAIN-CONTAINING PROTEIN-RELATED"/>
    <property type="match status" value="1"/>
</dbReference>
<dbReference type="AlphaFoldDB" id="A0A8H6VFT6"/>
<feature type="domain" description="NAD-dependent epimerase/dehydratase" evidence="1">
    <location>
        <begin position="6"/>
        <end position="85"/>
    </location>
</feature>